<proteinExistence type="predicted"/>
<dbReference type="InterPro" id="IPR026881">
    <property type="entry name" value="WYL_dom"/>
</dbReference>
<evidence type="ECO:0000313" key="2">
    <source>
        <dbReference type="EMBL" id="SFS54311.1"/>
    </source>
</evidence>
<protein>
    <recommendedName>
        <fullName evidence="1">WYL domain-containing protein</fullName>
    </recommendedName>
</protein>
<gene>
    <name evidence="2" type="ORF">SAMN05444972_103289</name>
</gene>
<dbReference type="RefSeq" id="WP_091835243.1">
    <property type="nucleotide sequence ID" value="NZ_FPAA01000003.1"/>
</dbReference>
<feature type="domain" description="WYL" evidence="1">
    <location>
        <begin position="8"/>
        <end position="63"/>
    </location>
</feature>
<evidence type="ECO:0000259" key="1">
    <source>
        <dbReference type="Pfam" id="PF13280"/>
    </source>
</evidence>
<keyword evidence="3" id="KW-1185">Reference proteome</keyword>
<organism evidence="2 3">
    <name type="scientific">Marininema halotolerans</name>
    <dbReference type="NCBI Taxonomy" id="1155944"/>
    <lineage>
        <taxon>Bacteria</taxon>
        <taxon>Bacillati</taxon>
        <taxon>Bacillota</taxon>
        <taxon>Bacilli</taxon>
        <taxon>Bacillales</taxon>
        <taxon>Thermoactinomycetaceae</taxon>
        <taxon>Marininema</taxon>
    </lineage>
</organism>
<dbReference type="Proteomes" id="UP000198660">
    <property type="component" value="Unassembled WGS sequence"/>
</dbReference>
<accession>A0A1I6QPA7</accession>
<reference evidence="3" key="1">
    <citation type="submission" date="2016-10" db="EMBL/GenBank/DDBJ databases">
        <authorList>
            <person name="Varghese N."/>
            <person name="Submissions S."/>
        </authorList>
    </citation>
    <scope>NUCLEOTIDE SEQUENCE [LARGE SCALE GENOMIC DNA]</scope>
    <source>
        <strain evidence="3">DSM 45789</strain>
    </source>
</reference>
<evidence type="ECO:0000313" key="3">
    <source>
        <dbReference type="Proteomes" id="UP000198660"/>
    </source>
</evidence>
<dbReference type="EMBL" id="FPAA01000003">
    <property type="protein sequence ID" value="SFS54311.1"/>
    <property type="molecule type" value="Genomic_DNA"/>
</dbReference>
<dbReference type="AlphaFoldDB" id="A0A1I6QPA7"/>
<dbReference type="OrthoDB" id="2991134at2"/>
<name>A0A1I6QPA7_9BACL</name>
<sequence>METVFKIAVREGRVVRLIYLDREGKLTERRVRILQVTSEDLLAWCGKSKDYRRFRRSGILAAEL</sequence>
<dbReference type="Pfam" id="PF13280">
    <property type="entry name" value="WYL"/>
    <property type="match status" value="1"/>
</dbReference>